<keyword evidence="3" id="KW-1185">Reference proteome</keyword>
<feature type="chain" id="PRO_5034009929" evidence="1">
    <location>
        <begin position="22"/>
        <end position="78"/>
    </location>
</feature>
<name>A0A8H5N335_9HYPO</name>
<reference evidence="2 3" key="1">
    <citation type="submission" date="2020-05" db="EMBL/GenBank/DDBJ databases">
        <title>Identification and distribution of gene clusters putatively required for synthesis of sphingolipid metabolism inhibitors in phylogenetically diverse species of the filamentous fungus Fusarium.</title>
        <authorList>
            <person name="Kim H.-S."/>
            <person name="Busman M."/>
            <person name="Brown D.W."/>
            <person name="Divon H."/>
            <person name="Uhlig S."/>
            <person name="Proctor R.H."/>
        </authorList>
    </citation>
    <scope>NUCLEOTIDE SEQUENCE [LARGE SCALE GENOMIC DNA]</scope>
    <source>
        <strain evidence="2 3">NRRL 53147</strain>
    </source>
</reference>
<sequence length="78" mass="8522">MKSAVLMLAALVATLFCLCWGESTEESVSSVKPSDWDADFAYEVVSRYMLHPLEELPMTYGSMTSPADSETIGTTHQG</sequence>
<protein>
    <submittedName>
        <fullName evidence="2">Uncharacterized protein</fullName>
    </submittedName>
</protein>
<comment type="caution">
    <text evidence="2">The sequence shown here is derived from an EMBL/GenBank/DDBJ whole genome shotgun (WGS) entry which is preliminary data.</text>
</comment>
<evidence type="ECO:0000256" key="1">
    <source>
        <dbReference type="SAM" id="SignalP"/>
    </source>
</evidence>
<dbReference type="AlphaFoldDB" id="A0A8H5N335"/>
<organism evidence="2 3">
    <name type="scientific">Fusarium mexicanum</name>
    <dbReference type="NCBI Taxonomy" id="751941"/>
    <lineage>
        <taxon>Eukaryota</taxon>
        <taxon>Fungi</taxon>
        <taxon>Dikarya</taxon>
        <taxon>Ascomycota</taxon>
        <taxon>Pezizomycotina</taxon>
        <taxon>Sordariomycetes</taxon>
        <taxon>Hypocreomycetidae</taxon>
        <taxon>Hypocreales</taxon>
        <taxon>Nectriaceae</taxon>
        <taxon>Fusarium</taxon>
        <taxon>Fusarium fujikuroi species complex</taxon>
    </lineage>
</organism>
<feature type="signal peptide" evidence="1">
    <location>
        <begin position="1"/>
        <end position="21"/>
    </location>
</feature>
<dbReference type="Proteomes" id="UP000522262">
    <property type="component" value="Unassembled WGS sequence"/>
</dbReference>
<gene>
    <name evidence="2" type="ORF">FMEXI_3661</name>
</gene>
<keyword evidence="1" id="KW-0732">Signal</keyword>
<evidence type="ECO:0000313" key="3">
    <source>
        <dbReference type="Proteomes" id="UP000522262"/>
    </source>
</evidence>
<dbReference type="EMBL" id="JAAOAM010000076">
    <property type="protein sequence ID" value="KAF5550702.1"/>
    <property type="molecule type" value="Genomic_DNA"/>
</dbReference>
<accession>A0A8H5N335</accession>
<evidence type="ECO:0000313" key="2">
    <source>
        <dbReference type="EMBL" id="KAF5550702.1"/>
    </source>
</evidence>
<proteinExistence type="predicted"/>